<organism evidence="2 4">
    <name type="scientific">Cucumis melo var. makuwa</name>
    <name type="common">Oriental melon</name>
    <dbReference type="NCBI Taxonomy" id="1194695"/>
    <lineage>
        <taxon>Eukaryota</taxon>
        <taxon>Viridiplantae</taxon>
        <taxon>Streptophyta</taxon>
        <taxon>Embryophyta</taxon>
        <taxon>Tracheophyta</taxon>
        <taxon>Spermatophyta</taxon>
        <taxon>Magnoliopsida</taxon>
        <taxon>eudicotyledons</taxon>
        <taxon>Gunneridae</taxon>
        <taxon>Pentapetalae</taxon>
        <taxon>rosids</taxon>
        <taxon>fabids</taxon>
        <taxon>Cucurbitales</taxon>
        <taxon>Cucurbitaceae</taxon>
        <taxon>Benincaseae</taxon>
        <taxon>Cucumis</taxon>
    </lineage>
</organism>
<sequence>MNGIFFTQPQTFTLRLTGKDEEKLYRRWKGCSFSPLSRIGPFRHSWAVHKHLALHTVDHLGGPFRPHFLNGDGVLYIDSVPKYFTQRRSPRLSISTSSTGLEVTEKASLLSFLNRRECGLLQFVQYHGLDEGSSLVSTTYASPDGPDSSRI</sequence>
<evidence type="ECO:0000313" key="2">
    <source>
        <dbReference type="EMBL" id="TYK16801.1"/>
    </source>
</evidence>
<proteinExistence type="predicted"/>
<comment type="caution">
    <text evidence="2">The sequence shown here is derived from an EMBL/GenBank/DDBJ whole genome shotgun (WGS) entry which is preliminary data.</text>
</comment>
<gene>
    <name evidence="2" type="ORF">E5676_scaffold96G00650</name>
    <name evidence="1" type="ORF">E6C27_scaffold134G00710</name>
</gene>
<evidence type="ECO:0000313" key="1">
    <source>
        <dbReference type="EMBL" id="KAA0031981.1"/>
    </source>
</evidence>
<evidence type="ECO:0000313" key="3">
    <source>
        <dbReference type="Proteomes" id="UP000321393"/>
    </source>
</evidence>
<reference evidence="3 4" key="1">
    <citation type="submission" date="2019-08" db="EMBL/GenBank/DDBJ databases">
        <title>Draft genome sequences of two oriental melons (Cucumis melo L. var makuwa).</title>
        <authorList>
            <person name="Kwon S.-Y."/>
        </authorList>
    </citation>
    <scope>NUCLEOTIDE SEQUENCE [LARGE SCALE GENOMIC DNA]</scope>
    <source>
        <strain evidence="4">cv. Chang Bougi</strain>
        <strain evidence="3">cv. SW 3</strain>
        <tissue evidence="2">Leaf</tissue>
    </source>
</reference>
<name>A0A5D3CXW0_CUCMM</name>
<protein>
    <submittedName>
        <fullName evidence="2">Diaminopimelate epimerase</fullName>
    </submittedName>
</protein>
<dbReference type="Proteomes" id="UP000321393">
    <property type="component" value="Unassembled WGS sequence"/>
</dbReference>
<dbReference type="Proteomes" id="UP000321947">
    <property type="component" value="Unassembled WGS sequence"/>
</dbReference>
<accession>A0A5D3CXW0</accession>
<dbReference type="EMBL" id="SSTD01008275">
    <property type="protein sequence ID" value="TYK16801.1"/>
    <property type="molecule type" value="Genomic_DNA"/>
</dbReference>
<dbReference type="AlphaFoldDB" id="A0A5D3CXW0"/>
<evidence type="ECO:0000313" key="4">
    <source>
        <dbReference type="Proteomes" id="UP000321947"/>
    </source>
</evidence>
<dbReference type="EMBL" id="SSTE01021884">
    <property type="protein sequence ID" value="KAA0031981.1"/>
    <property type="molecule type" value="Genomic_DNA"/>
</dbReference>